<feature type="domain" description="HTH marR-type" evidence="4">
    <location>
        <begin position="15"/>
        <end position="147"/>
    </location>
</feature>
<dbReference type="PANTHER" id="PTHR33164">
    <property type="entry name" value="TRANSCRIPTIONAL REGULATOR, MARR FAMILY"/>
    <property type="match status" value="1"/>
</dbReference>
<dbReference type="InterPro" id="IPR036388">
    <property type="entry name" value="WH-like_DNA-bd_sf"/>
</dbReference>
<dbReference type="PANTHER" id="PTHR33164:SF43">
    <property type="entry name" value="HTH-TYPE TRANSCRIPTIONAL REPRESSOR YETL"/>
    <property type="match status" value="1"/>
</dbReference>
<accession>A0ABW3T4L2</accession>
<dbReference type="Proteomes" id="UP001597216">
    <property type="component" value="Unassembled WGS sequence"/>
</dbReference>
<sequence length="164" mass="18384">MSAATAQPLAHDLPHVEVFNEIGAVQYLVRQSVIQHLPPGMTYAHFELLNHLMRYGDGQTPAELAQVLMLTKGALTNILQKMETQGWVAVLADVSDRRKKRVRLTRTGRETQSDVLKAMKDQTGSLRESFTENEFRQALPFLKALRTFLVESVSEPVEPAVASR</sequence>
<evidence type="ECO:0000256" key="2">
    <source>
        <dbReference type="ARBA" id="ARBA00023125"/>
    </source>
</evidence>
<dbReference type="InterPro" id="IPR039422">
    <property type="entry name" value="MarR/SlyA-like"/>
</dbReference>
<dbReference type="EMBL" id="JBHTLQ010000034">
    <property type="protein sequence ID" value="MFD1191781.1"/>
    <property type="molecule type" value="Genomic_DNA"/>
</dbReference>
<dbReference type="InterPro" id="IPR000835">
    <property type="entry name" value="HTH_MarR-typ"/>
</dbReference>
<dbReference type="PRINTS" id="PR00598">
    <property type="entry name" value="HTHMARR"/>
</dbReference>
<evidence type="ECO:0000259" key="4">
    <source>
        <dbReference type="PROSITE" id="PS50995"/>
    </source>
</evidence>
<comment type="caution">
    <text evidence="5">The sequence shown here is derived from an EMBL/GenBank/DDBJ whole genome shotgun (WGS) entry which is preliminary data.</text>
</comment>
<dbReference type="PROSITE" id="PS50995">
    <property type="entry name" value="HTH_MARR_2"/>
    <property type="match status" value="1"/>
</dbReference>
<dbReference type="InterPro" id="IPR023187">
    <property type="entry name" value="Tscrpt_reg_MarR-type_CS"/>
</dbReference>
<evidence type="ECO:0000313" key="5">
    <source>
        <dbReference type="EMBL" id="MFD1191781.1"/>
    </source>
</evidence>
<gene>
    <name evidence="5" type="ORF">ACFQ27_14420</name>
</gene>
<keyword evidence="1" id="KW-0805">Transcription regulation</keyword>
<dbReference type="Pfam" id="PF12802">
    <property type="entry name" value="MarR_2"/>
    <property type="match status" value="1"/>
</dbReference>
<keyword evidence="3" id="KW-0804">Transcription</keyword>
<dbReference type="Gene3D" id="1.10.10.10">
    <property type="entry name" value="Winged helix-like DNA-binding domain superfamily/Winged helix DNA-binding domain"/>
    <property type="match status" value="1"/>
</dbReference>
<dbReference type="InterPro" id="IPR036390">
    <property type="entry name" value="WH_DNA-bd_sf"/>
</dbReference>
<protein>
    <submittedName>
        <fullName evidence="5">MarR family winged helix-turn-helix transcriptional regulator</fullName>
    </submittedName>
</protein>
<dbReference type="RefSeq" id="WP_374342738.1">
    <property type="nucleotide sequence ID" value="NZ_JBHTLQ010000034.1"/>
</dbReference>
<name>A0ABW3T4L2_9CAUL</name>
<keyword evidence="2" id="KW-0238">DNA-binding</keyword>
<evidence type="ECO:0000256" key="3">
    <source>
        <dbReference type="ARBA" id="ARBA00023163"/>
    </source>
</evidence>
<reference evidence="6" key="1">
    <citation type="journal article" date="2019" name="Int. J. Syst. Evol. Microbiol.">
        <title>The Global Catalogue of Microorganisms (GCM) 10K type strain sequencing project: providing services to taxonomists for standard genome sequencing and annotation.</title>
        <authorList>
            <consortium name="The Broad Institute Genomics Platform"/>
            <consortium name="The Broad Institute Genome Sequencing Center for Infectious Disease"/>
            <person name="Wu L."/>
            <person name="Ma J."/>
        </authorList>
    </citation>
    <scope>NUCLEOTIDE SEQUENCE [LARGE SCALE GENOMIC DNA]</scope>
    <source>
        <strain evidence="6">CCUG 55074</strain>
    </source>
</reference>
<organism evidence="5 6">
    <name type="scientific">Phenylobacterium conjunctum</name>
    <dbReference type="NCBI Taxonomy" id="1298959"/>
    <lineage>
        <taxon>Bacteria</taxon>
        <taxon>Pseudomonadati</taxon>
        <taxon>Pseudomonadota</taxon>
        <taxon>Alphaproteobacteria</taxon>
        <taxon>Caulobacterales</taxon>
        <taxon>Caulobacteraceae</taxon>
        <taxon>Phenylobacterium</taxon>
    </lineage>
</organism>
<proteinExistence type="predicted"/>
<keyword evidence="6" id="KW-1185">Reference proteome</keyword>
<evidence type="ECO:0000256" key="1">
    <source>
        <dbReference type="ARBA" id="ARBA00023015"/>
    </source>
</evidence>
<dbReference type="PROSITE" id="PS01117">
    <property type="entry name" value="HTH_MARR_1"/>
    <property type="match status" value="1"/>
</dbReference>
<dbReference type="SUPFAM" id="SSF46785">
    <property type="entry name" value="Winged helix' DNA-binding domain"/>
    <property type="match status" value="1"/>
</dbReference>
<dbReference type="SMART" id="SM00347">
    <property type="entry name" value="HTH_MARR"/>
    <property type="match status" value="1"/>
</dbReference>
<evidence type="ECO:0000313" key="6">
    <source>
        <dbReference type="Proteomes" id="UP001597216"/>
    </source>
</evidence>